<keyword evidence="1" id="KW-1133">Transmembrane helix</keyword>
<evidence type="ECO:0000313" key="2">
    <source>
        <dbReference type="EMBL" id="SNS83007.1"/>
    </source>
</evidence>
<organism evidence="2 3">
    <name type="scientific">Actinacidiphila glaucinigra</name>
    <dbReference type="NCBI Taxonomy" id="235986"/>
    <lineage>
        <taxon>Bacteria</taxon>
        <taxon>Bacillati</taxon>
        <taxon>Actinomycetota</taxon>
        <taxon>Actinomycetes</taxon>
        <taxon>Kitasatosporales</taxon>
        <taxon>Streptomycetaceae</taxon>
        <taxon>Actinacidiphila</taxon>
    </lineage>
</organism>
<accession>A0A239HNR4</accession>
<keyword evidence="3" id="KW-1185">Reference proteome</keyword>
<dbReference type="AlphaFoldDB" id="A0A239HNR4"/>
<name>A0A239HNR4_9ACTN</name>
<feature type="transmembrane region" description="Helical" evidence="1">
    <location>
        <begin position="54"/>
        <end position="74"/>
    </location>
</feature>
<gene>
    <name evidence="2" type="ORF">SAMN05216252_10913</name>
</gene>
<keyword evidence="1" id="KW-0812">Transmembrane</keyword>
<evidence type="ECO:0000256" key="1">
    <source>
        <dbReference type="SAM" id="Phobius"/>
    </source>
</evidence>
<sequence length="75" mass="7887">MEHKRDPGGMYMETVPGIFAGTVFAVFGAALLAWTVTRSLRHLPVVQGGGPASVAVAGFFGVVSLLVGVWLFLIL</sequence>
<dbReference type="RefSeq" id="WP_375819799.1">
    <property type="nucleotide sequence ID" value="NZ_FZOF01000009.1"/>
</dbReference>
<dbReference type="EMBL" id="FZOF01000009">
    <property type="protein sequence ID" value="SNS83007.1"/>
    <property type="molecule type" value="Genomic_DNA"/>
</dbReference>
<keyword evidence="1" id="KW-0472">Membrane</keyword>
<feature type="transmembrane region" description="Helical" evidence="1">
    <location>
        <begin position="12"/>
        <end position="34"/>
    </location>
</feature>
<dbReference type="Proteomes" id="UP000198280">
    <property type="component" value="Unassembled WGS sequence"/>
</dbReference>
<evidence type="ECO:0000313" key="3">
    <source>
        <dbReference type="Proteomes" id="UP000198280"/>
    </source>
</evidence>
<protein>
    <submittedName>
        <fullName evidence="2">Uncharacterized protein</fullName>
    </submittedName>
</protein>
<proteinExistence type="predicted"/>
<reference evidence="2 3" key="1">
    <citation type="submission" date="2017-06" db="EMBL/GenBank/DDBJ databases">
        <authorList>
            <person name="Kim H.J."/>
            <person name="Triplett B.A."/>
        </authorList>
    </citation>
    <scope>NUCLEOTIDE SEQUENCE [LARGE SCALE GENOMIC DNA]</scope>
    <source>
        <strain evidence="2 3">CGMCC 4.1858</strain>
    </source>
</reference>